<evidence type="ECO:0000256" key="1">
    <source>
        <dbReference type="SAM" id="MobiDB-lite"/>
    </source>
</evidence>
<feature type="compositionally biased region" description="Polar residues" evidence="1">
    <location>
        <begin position="9"/>
        <end position="19"/>
    </location>
</feature>
<dbReference type="EMBL" id="DF238820">
    <property type="protein sequence ID" value="GAC98405.1"/>
    <property type="molecule type" value="Genomic_DNA"/>
</dbReference>
<name>R9PJY6_PSEHS</name>
<dbReference type="HOGENOM" id="CLU_906506_0_0_1"/>
<evidence type="ECO:0000313" key="2">
    <source>
        <dbReference type="EMBL" id="GAC98405.1"/>
    </source>
</evidence>
<organism evidence="2 3">
    <name type="scientific">Pseudozyma hubeiensis (strain SY62)</name>
    <name type="common">Yeast</name>
    <dbReference type="NCBI Taxonomy" id="1305764"/>
    <lineage>
        <taxon>Eukaryota</taxon>
        <taxon>Fungi</taxon>
        <taxon>Dikarya</taxon>
        <taxon>Basidiomycota</taxon>
        <taxon>Ustilaginomycotina</taxon>
        <taxon>Ustilaginomycetes</taxon>
        <taxon>Ustilaginales</taxon>
        <taxon>Ustilaginaceae</taxon>
        <taxon>Pseudozyma</taxon>
    </lineage>
</organism>
<dbReference type="RefSeq" id="XP_012191992.1">
    <property type="nucleotide sequence ID" value="XM_012336602.1"/>
</dbReference>
<reference evidence="3" key="1">
    <citation type="journal article" date="2013" name="Genome Announc.">
        <title>Draft genome sequence of the basidiomycetous yeast-like fungus Pseudozyma hubeiensis SY62, which produces an abundant amount of the biosurfactant mannosylerythritol lipids.</title>
        <authorList>
            <person name="Konishi M."/>
            <person name="Hatada Y."/>
            <person name="Horiuchi J."/>
        </authorList>
    </citation>
    <scope>NUCLEOTIDE SEQUENCE [LARGE SCALE GENOMIC DNA]</scope>
    <source>
        <strain evidence="3">SY62</strain>
    </source>
</reference>
<feature type="region of interest" description="Disordered" evidence="1">
    <location>
        <begin position="1"/>
        <end position="20"/>
    </location>
</feature>
<dbReference type="eggNOG" id="ENOG502RDSJ">
    <property type="taxonomic scope" value="Eukaryota"/>
</dbReference>
<keyword evidence="3" id="KW-1185">Reference proteome</keyword>
<sequence>MPHWHRGDSSPSAQVSQVEQENRDELSALTLLYQDQSELHLTLAERVIIKEAYQLAIRGDLVGARRHLDMHHLVPSSLFRALSDENMIKRIFTTDSQEPFEGVDFDHMSPLMKSVFRQQVQDFQSKLRADHHRNKGSILANDRYEAPEPRAFTPLQKLTAHYSIPKHSDLVQHRPEGTVIFYGLNGAGTKRLRLGTTPNVADTLSSVRLSGGRLLADRATWKKMGMRMLFAQSPKVAYGIVESSIFKGFFPWLPEADAEKLRDGTVAMIEVQKEEFGYSYKLFSVFDTTLFRGLLAEVEHVGARIAR</sequence>
<dbReference type="Proteomes" id="UP000014071">
    <property type="component" value="Unassembled WGS sequence"/>
</dbReference>
<gene>
    <name evidence="2" type="ORF">PHSY_005999</name>
</gene>
<evidence type="ECO:0000313" key="3">
    <source>
        <dbReference type="Proteomes" id="UP000014071"/>
    </source>
</evidence>
<dbReference type="AlphaFoldDB" id="R9PJY6"/>
<dbReference type="GeneID" id="24111271"/>
<accession>R9PJY6</accession>
<dbReference type="OrthoDB" id="2556812at2759"/>
<proteinExistence type="predicted"/>
<protein>
    <submittedName>
        <fullName evidence="2">Uncharacterized protein</fullName>
    </submittedName>
</protein>